<feature type="transmembrane region" description="Helical" evidence="1">
    <location>
        <begin position="100"/>
        <end position="125"/>
    </location>
</feature>
<evidence type="ECO:0000313" key="3">
    <source>
        <dbReference type="Proteomes" id="UP000002700"/>
    </source>
</evidence>
<sequence length="135" mass="14779">MHYRYQHSSLREVRCVPPPEGRRPDCSGYEPQGLRHGGSEMTKLGKFALSTSITLVGGWALANLVIRLPVEMPGFLDNGIRAVLRLTGHRELANPDDMEVLAMTAILIASIIVVGVLVALANTIIKRSLARRTAH</sequence>
<accession>Q3JKM0</accession>
<dbReference type="HOGENOM" id="CLU_155747_0_0_4"/>
<gene>
    <name evidence="2" type="ordered locus">BURPS1710b_A0724</name>
</gene>
<dbReference type="EnsemblBacteria" id="ABA52734">
    <property type="protein sequence ID" value="ABA52734"/>
    <property type="gene ID" value="BURPS1710b_A0724"/>
</dbReference>
<evidence type="ECO:0000256" key="1">
    <source>
        <dbReference type="SAM" id="Phobius"/>
    </source>
</evidence>
<evidence type="ECO:0000313" key="2">
    <source>
        <dbReference type="EMBL" id="ABA52734.1"/>
    </source>
</evidence>
<organism evidence="2 3">
    <name type="scientific">Burkholderia pseudomallei (strain 1710b)</name>
    <dbReference type="NCBI Taxonomy" id="320372"/>
    <lineage>
        <taxon>Bacteria</taxon>
        <taxon>Pseudomonadati</taxon>
        <taxon>Pseudomonadota</taxon>
        <taxon>Betaproteobacteria</taxon>
        <taxon>Burkholderiales</taxon>
        <taxon>Burkholderiaceae</taxon>
        <taxon>Burkholderia</taxon>
        <taxon>pseudomallei group</taxon>
    </lineage>
</organism>
<reference evidence="2 3" key="1">
    <citation type="submission" date="2005-09" db="EMBL/GenBank/DDBJ databases">
        <authorList>
            <person name="Woods D.E."/>
            <person name="Nierman W.C."/>
        </authorList>
    </citation>
    <scope>NUCLEOTIDE SEQUENCE [LARGE SCALE GENOMIC DNA]</scope>
    <source>
        <strain evidence="2 3">1710b</strain>
    </source>
</reference>
<feature type="transmembrane region" description="Helical" evidence="1">
    <location>
        <begin position="47"/>
        <end position="66"/>
    </location>
</feature>
<dbReference type="AlphaFoldDB" id="Q3JKM0"/>
<dbReference type="Proteomes" id="UP000002700">
    <property type="component" value="Chromosome II"/>
</dbReference>
<keyword evidence="1" id="KW-0472">Membrane</keyword>
<keyword evidence="1" id="KW-1133">Transmembrane helix</keyword>
<dbReference type="KEGG" id="bpm:BURPS1710b_A0724"/>
<protein>
    <submittedName>
        <fullName evidence="2">Uncharacterized protein</fullName>
    </submittedName>
</protein>
<dbReference type="EMBL" id="CP000125">
    <property type="protein sequence ID" value="ABA52734.1"/>
    <property type="molecule type" value="Genomic_DNA"/>
</dbReference>
<proteinExistence type="predicted"/>
<keyword evidence="1" id="KW-0812">Transmembrane</keyword>
<name>Q3JKM0_BURP1</name>